<dbReference type="Proteomes" id="UP000544222">
    <property type="component" value="Unassembled WGS sequence"/>
</dbReference>
<evidence type="ECO:0000313" key="2">
    <source>
        <dbReference type="EMBL" id="MBB3186806.1"/>
    </source>
</evidence>
<sequence>MRIVTSLTSVFCQLPTVCYQLNLVFCYAVILLLKNEPRLSERIKHLKTGESLFFVRLILKLPVT</sequence>
<dbReference type="EMBL" id="JACHYB010000001">
    <property type="protein sequence ID" value="MBB3186806.1"/>
    <property type="molecule type" value="Genomic_DNA"/>
</dbReference>
<evidence type="ECO:0000256" key="1">
    <source>
        <dbReference type="SAM" id="Phobius"/>
    </source>
</evidence>
<keyword evidence="3" id="KW-1185">Reference proteome</keyword>
<keyword evidence="1" id="KW-0472">Membrane</keyword>
<protein>
    <submittedName>
        <fullName evidence="2">Uncharacterized protein</fullName>
    </submittedName>
</protein>
<reference evidence="2 3" key="1">
    <citation type="submission" date="2020-08" db="EMBL/GenBank/DDBJ databases">
        <title>Genomic Encyclopedia of Type Strains, Phase IV (KMG-IV): sequencing the most valuable type-strain genomes for metagenomic binning, comparative biology and taxonomic classification.</title>
        <authorList>
            <person name="Goeker M."/>
        </authorList>
    </citation>
    <scope>NUCLEOTIDE SEQUENCE [LARGE SCALE GENOMIC DNA]</scope>
    <source>
        <strain evidence="2 3">DSM 27471</strain>
    </source>
</reference>
<keyword evidence="1" id="KW-0812">Transmembrane</keyword>
<comment type="caution">
    <text evidence="2">The sequence shown here is derived from an EMBL/GenBank/DDBJ whole genome shotgun (WGS) entry which is preliminary data.</text>
</comment>
<proteinExistence type="predicted"/>
<dbReference type="AlphaFoldDB" id="A0A7W5DPU0"/>
<organism evidence="2 3">
    <name type="scientific">Microbacter margulisiae</name>
    <dbReference type="NCBI Taxonomy" id="1350067"/>
    <lineage>
        <taxon>Bacteria</taxon>
        <taxon>Pseudomonadati</taxon>
        <taxon>Bacteroidota</taxon>
        <taxon>Bacteroidia</taxon>
        <taxon>Bacteroidales</taxon>
        <taxon>Porphyromonadaceae</taxon>
        <taxon>Microbacter</taxon>
    </lineage>
</organism>
<accession>A0A7W5DPU0</accession>
<feature type="transmembrane region" description="Helical" evidence="1">
    <location>
        <begin position="14"/>
        <end position="33"/>
    </location>
</feature>
<evidence type="ECO:0000313" key="3">
    <source>
        <dbReference type="Proteomes" id="UP000544222"/>
    </source>
</evidence>
<name>A0A7W5DPU0_9PORP</name>
<gene>
    <name evidence="2" type="ORF">FHX64_000969</name>
</gene>
<keyword evidence="1" id="KW-1133">Transmembrane helix</keyword>